<dbReference type="PANTHER" id="PTHR46986:SF1">
    <property type="entry name" value="ENDORIBONUCLEASE YBEY, CHLOROPLASTIC"/>
    <property type="match status" value="1"/>
</dbReference>
<dbReference type="GO" id="GO:0006364">
    <property type="term" value="P:rRNA processing"/>
    <property type="evidence" value="ECO:0007669"/>
    <property type="project" value="InterPro"/>
</dbReference>
<name>A0A3B0SI90_9ZZZZ</name>
<sequence length="154" mass="16929">MNVAVSPVERPDIDEPAIREYVTSILTTEGIPYDASLSITFVSQADIAELNERFMGKTGPTDVLSFPIEDASPDTPPIPAPGGPPLELGDIFICLEVVEVHAGEYGVPFTDELFLMVTHGVLHILGWDHHNDADAQAMESREARYLEKIGRTRR</sequence>
<reference evidence="8" key="1">
    <citation type="submission" date="2018-06" db="EMBL/GenBank/DDBJ databases">
        <authorList>
            <person name="Zhirakovskaya E."/>
        </authorList>
    </citation>
    <scope>NUCLEOTIDE SEQUENCE</scope>
</reference>
<dbReference type="InterPro" id="IPR002036">
    <property type="entry name" value="YbeY"/>
</dbReference>
<protein>
    <submittedName>
        <fullName evidence="8">Metal-dependent hydrolase YbeY, involved in rRNA and/or ribosome maturation and assembly</fullName>
    </submittedName>
</protein>
<dbReference type="InterPro" id="IPR020549">
    <property type="entry name" value="YbeY_CS"/>
</dbReference>
<keyword evidence="3" id="KW-0540">Nuclease</keyword>
<gene>
    <name evidence="8" type="ORF">MNBD_ACTINO01-238</name>
</gene>
<comment type="similarity">
    <text evidence="2">Belongs to the endoribonuclease YbeY family.</text>
</comment>
<dbReference type="PANTHER" id="PTHR46986">
    <property type="entry name" value="ENDORIBONUCLEASE YBEY, CHLOROPLASTIC"/>
    <property type="match status" value="1"/>
</dbReference>
<dbReference type="Pfam" id="PF02130">
    <property type="entry name" value="YbeY"/>
    <property type="match status" value="1"/>
</dbReference>
<evidence type="ECO:0000256" key="7">
    <source>
        <dbReference type="ARBA" id="ARBA00022833"/>
    </source>
</evidence>
<keyword evidence="4" id="KW-0479">Metal-binding</keyword>
<evidence type="ECO:0000256" key="2">
    <source>
        <dbReference type="ARBA" id="ARBA00010875"/>
    </source>
</evidence>
<dbReference type="GO" id="GO:0046872">
    <property type="term" value="F:metal ion binding"/>
    <property type="evidence" value="ECO:0007669"/>
    <property type="project" value="UniProtKB-KW"/>
</dbReference>
<evidence type="ECO:0000256" key="6">
    <source>
        <dbReference type="ARBA" id="ARBA00022801"/>
    </source>
</evidence>
<dbReference type="HAMAP" id="MF_00009">
    <property type="entry name" value="Endoribonucl_YbeY"/>
    <property type="match status" value="1"/>
</dbReference>
<keyword evidence="7" id="KW-0862">Zinc</keyword>
<evidence type="ECO:0000256" key="4">
    <source>
        <dbReference type="ARBA" id="ARBA00022723"/>
    </source>
</evidence>
<dbReference type="EMBL" id="UOEI01000289">
    <property type="protein sequence ID" value="VAW00657.1"/>
    <property type="molecule type" value="Genomic_DNA"/>
</dbReference>
<dbReference type="InterPro" id="IPR023091">
    <property type="entry name" value="MetalPrtase_cat_dom_sf_prd"/>
</dbReference>
<accession>A0A3B0SI90</accession>
<comment type="cofactor">
    <cofactor evidence="1">
        <name>Zn(2+)</name>
        <dbReference type="ChEBI" id="CHEBI:29105"/>
    </cofactor>
</comment>
<proteinExistence type="inferred from homology"/>
<dbReference type="GO" id="GO:0004519">
    <property type="term" value="F:endonuclease activity"/>
    <property type="evidence" value="ECO:0007669"/>
    <property type="project" value="UniProtKB-KW"/>
</dbReference>
<evidence type="ECO:0000256" key="3">
    <source>
        <dbReference type="ARBA" id="ARBA00022722"/>
    </source>
</evidence>
<dbReference type="Gene3D" id="3.40.390.30">
    <property type="entry name" value="Metalloproteases ('zincins'), catalytic domain"/>
    <property type="match status" value="1"/>
</dbReference>
<dbReference type="NCBIfam" id="TIGR00043">
    <property type="entry name" value="rRNA maturation RNase YbeY"/>
    <property type="match status" value="1"/>
</dbReference>
<evidence type="ECO:0000313" key="8">
    <source>
        <dbReference type="EMBL" id="VAW00657.1"/>
    </source>
</evidence>
<organism evidence="8">
    <name type="scientific">hydrothermal vent metagenome</name>
    <dbReference type="NCBI Taxonomy" id="652676"/>
    <lineage>
        <taxon>unclassified sequences</taxon>
        <taxon>metagenomes</taxon>
        <taxon>ecological metagenomes</taxon>
    </lineage>
</organism>
<dbReference type="SUPFAM" id="SSF55486">
    <property type="entry name" value="Metalloproteases ('zincins'), catalytic domain"/>
    <property type="match status" value="1"/>
</dbReference>
<evidence type="ECO:0000256" key="1">
    <source>
        <dbReference type="ARBA" id="ARBA00001947"/>
    </source>
</evidence>
<dbReference type="AlphaFoldDB" id="A0A3B0SI90"/>
<dbReference type="PROSITE" id="PS01306">
    <property type="entry name" value="UPF0054"/>
    <property type="match status" value="1"/>
</dbReference>
<evidence type="ECO:0000256" key="5">
    <source>
        <dbReference type="ARBA" id="ARBA00022759"/>
    </source>
</evidence>
<dbReference type="GO" id="GO:0004222">
    <property type="term" value="F:metalloendopeptidase activity"/>
    <property type="evidence" value="ECO:0007669"/>
    <property type="project" value="InterPro"/>
</dbReference>
<keyword evidence="5" id="KW-0255">Endonuclease</keyword>
<keyword evidence="6 8" id="KW-0378">Hydrolase</keyword>